<sequence length="60" mass="7146">MKNLQEMQARFSSNEKRLTKLSLDIDELNRKMTQYLQAIQDKAQDVHYLVTQVKIRSVHI</sequence>
<dbReference type="EMBL" id="JARBDR010000747">
    <property type="protein sequence ID" value="KAJ8307714.1"/>
    <property type="molecule type" value="Genomic_DNA"/>
</dbReference>
<proteinExistence type="predicted"/>
<dbReference type="Gene3D" id="1.20.5.340">
    <property type="match status" value="1"/>
</dbReference>
<gene>
    <name evidence="2" type="ORF">KUTeg_014733</name>
</gene>
<reference evidence="2 3" key="1">
    <citation type="submission" date="2022-12" db="EMBL/GenBank/DDBJ databases">
        <title>Chromosome-level genome of Tegillarca granosa.</title>
        <authorList>
            <person name="Kim J."/>
        </authorList>
    </citation>
    <scope>NUCLEOTIDE SEQUENCE [LARGE SCALE GENOMIC DNA]</scope>
    <source>
        <strain evidence="2">Teg-2019</strain>
        <tissue evidence="2">Adductor muscle</tissue>
    </source>
</reference>
<organism evidence="2 3">
    <name type="scientific">Tegillarca granosa</name>
    <name type="common">Malaysian cockle</name>
    <name type="synonym">Anadara granosa</name>
    <dbReference type="NCBI Taxonomy" id="220873"/>
    <lineage>
        <taxon>Eukaryota</taxon>
        <taxon>Metazoa</taxon>
        <taxon>Spiralia</taxon>
        <taxon>Lophotrochozoa</taxon>
        <taxon>Mollusca</taxon>
        <taxon>Bivalvia</taxon>
        <taxon>Autobranchia</taxon>
        <taxon>Pteriomorphia</taxon>
        <taxon>Arcoida</taxon>
        <taxon>Arcoidea</taxon>
        <taxon>Arcidae</taxon>
        <taxon>Tegillarca</taxon>
    </lineage>
</organism>
<feature type="coiled-coil region" evidence="1">
    <location>
        <begin position="18"/>
        <end position="45"/>
    </location>
</feature>
<evidence type="ECO:0000313" key="3">
    <source>
        <dbReference type="Proteomes" id="UP001217089"/>
    </source>
</evidence>
<dbReference type="Proteomes" id="UP001217089">
    <property type="component" value="Unassembled WGS sequence"/>
</dbReference>
<evidence type="ECO:0000313" key="2">
    <source>
        <dbReference type="EMBL" id="KAJ8307714.1"/>
    </source>
</evidence>
<evidence type="ECO:0000256" key="1">
    <source>
        <dbReference type="SAM" id="Coils"/>
    </source>
</evidence>
<accession>A0ABQ9ER81</accession>
<keyword evidence="3" id="KW-1185">Reference proteome</keyword>
<protein>
    <submittedName>
        <fullName evidence="2">Uncharacterized protein</fullName>
    </submittedName>
</protein>
<name>A0ABQ9ER81_TEGGR</name>
<keyword evidence="1" id="KW-0175">Coiled coil</keyword>
<comment type="caution">
    <text evidence="2">The sequence shown here is derived from an EMBL/GenBank/DDBJ whole genome shotgun (WGS) entry which is preliminary data.</text>
</comment>